<gene>
    <name evidence="7" type="ORF">DB32_002332</name>
</gene>
<dbReference type="GO" id="GO:0005576">
    <property type="term" value="C:extracellular region"/>
    <property type="evidence" value="ECO:0007669"/>
    <property type="project" value="UniProtKB-SubCell"/>
</dbReference>
<feature type="domain" description="Insecticide toxin TcdB middle/N-terminal" evidence="6">
    <location>
        <begin position="623"/>
        <end position="765"/>
    </location>
</feature>
<feature type="chain" id="PRO_5002511120" evidence="5">
    <location>
        <begin position="35"/>
        <end position="2041"/>
    </location>
</feature>
<dbReference type="NCBIfam" id="TIGR01643">
    <property type="entry name" value="YD_repeat_2x"/>
    <property type="match status" value="2"/>
</dbReference>
<feature type="signal peptide" evidence="5">
    <location>
        <begin position="1"/>
        <end position="34"/>
    </location>
</feature>
<keyword evidence="3" id="KW-0843">Virulence</keyword>
<name>A0A0F6W1X6_9BACT</name>
<dbReference type="PANTHER" id="PTHR32305">
    <property type="match status" value="1"/>
</dbReference>
<dbReference type="GO" id="GO:0005737">
    <property type="term" value="C:cytoplasm"/>
    <property type="evidence" value="ECO:0007669"/>
    <property type="project" value="InterPro"/>
</dbReference>
<feature type="region of interest" description="Disordered" evidence="4">
    <location>
        <begin position="1976"/>
        <end position="2041"/>
    </location>
</feature>
<proteinExistence type="predicted"/>
<dbReference type="InterPro" id="IPR006530">
    <property type="entry name" value="YD"/>
</dbReference>
<dbReference type="KEGG" id="samy:DB32_002332"/>
<evidence type="ECO:0000313" key="8">
    <source>
        <dbReference type="Proteomes" id="UP000034883"/>
    </source>
</evidence>
<evidence type="ECO:0000256" key="3">
    <source>
        <dbReference type="ARBA" id="ARBA00023026"/>
    </source>
</evidence>
<feature type="compositionally biased region" description="Polar residues" evidence="4">
    <location>
        <begin position="2006"/>
        <end position="2021"/>
    </location>
</feature>
<sequence>MDAGRCSVSTKHRVARVLVSAALATTFSVPVASAQTGVSDDRVSLPDGPGSIDGIGDNVEVDPNMGSMSYSVDIELPAGHPGMAPALGLRYGSAAGVSTVGIGWSLSVPSIERNTLRGLPRYVADDEFVANGGEQLVRVSSSGGNAVYRARFERGFVRYTWRNVGSGAAGYWTAEWPDGRVGYFGATATGTLVPSSRLEQSGRAYRYMLVEVVDRFDHHTRYSYDASSGTPLLTRVAWAYQGSTPSYEVELAYEDRPDPMSDASPGWEEITSQRLRYVSVRSHGEVIRGYRLTYEAEATSGGLSRLAQVERIGRDGSVYPVVHSFEYSRSLGAMCGAARCDQPYLVEMGTIDAAGGIRSGQATLVDINGDALPDLVDSSLSRHRFYLNELGTDGAARFASAPVMSATQSSGFQFHVPSVQVLDVNGDGFADLTNASTRQMLCNRATGDWSACGASETMGSVDFSFQDDTSDGASDNTPLNTRFIDLNGDRRIDVLRTQSATTAVAWLNTPSGFVDFDGVEAPGVVFDQGDPSHLADMNGDGLLDVVEVRRIGLRWRLNLGWGHWADWQDVTGVSFASDSEVLDAQLEDLNGDGRDDVVLVQGNTVRYALNRNLGEMSAFMEMRSSSAVPIPTRTNETTVLFADMNGSGSRDVVWVESSGQVRYLELFPVRPNLMSRLENGIGMVHAIEYGTSVAQQAAQREAGDRDWAHPLPHPMAVVDETDTWVTLTGGDDGAGLHEVVSYVYRDGFYDGVEKTFRGYAEVETRVHADMSRDSQEPALTVQEFDVGAEDPYRAGLTLRTAIFSGEETRPLREERHVYGDCEVADVPTSGLRFPVRHVCETEVSTIHQEGAPPEEWATVRTETQYDGYGHPTLRIEHGVVHMGPPEMSSACAPCDLALSDDQYAGACGAECLGDERYDESAYVEPGRNTDDHWIVGMVHTHRVYAVPGGAASEEHTYYDGRDFEGLPLGRLTAGRVTRKTQRVSETEEIQTERNALDAHGNVIATLDPLGDPDDRTGHRREHVMDADGLRVVRTDILLSSPEGLPYRLRREYAYEPAFDKIVEATGWMLDGAPVESARNSSYFQYDAFGRLVALVRPGDTLDAPTMEVSWELGDPVSRIVARRRTVSGAAPDLHAVTCVDGRGRTYQEFGRVRDGEWLATGFTEYNRTGAEVRIYQPYTLATGDCAIAPPAGVEHVDVLYDGARREIRRRMPDAAMYGNASETRVEHRPLVELVYDENDTDDESPYTGTPGVTTFDGLERVVASERTLRVESGALQSLSTRLFYDGRGHLAGIIDPAGHTRRQSHDLLGRVTQVDDPNSGTTLQSYDAAGNVVARTDARGVVARTEYDGANRPTARHDESNPANSLVTLRYDFALGCDAGECTHAEGEVVESRYPLPAALVAVLGGEEVGVDRIARDSRGRRTRLTRRLGLLVLPVEDVLDGADRVQSTRYPDGQVVSRTYDGASRLTAIDGIAERIEYDERGLPSRIIRADGGEETLQYDVLTRLASHASVAGDGTLLHDASYTRDRHGLIDAIMDGSSRPAGAPSGSSTFGYDSLYRLTETVMGVGSDREERVEHRHDELDNIVGMTSSLGAASRVHVGEYDYDSSRPAVLVGAGGVTYAHDAAGFLVRRDGVDLEWDFLGRLTSASHEGEVRGVFVYGPDQTRVAKLEDGSLTLYVGSDFEIRDGVSRVYPRFERNRLARAQSTALAAALYGDPDGDSEIRAGDALVDHGGSSDLRRAILRASARRALHDESPAPVHLYSDHLGSLIAATREGGVVGRRRYYPFGQTLAQDGFVDERGFSGQELDSSTGLLAFEWRYLDPTTGRWASADPAFEQLAVDRVGSPDDLSETVARFAYVGGSPIDRVDPSGLMKESTRQVVYRTFQFLTAVGVVFTTINSTYAVEKGHDATFHENRGDSDEAVVSAHEMGVSVGYAIGGAVLTIASAVTAYMTQGKDPVLTQLEAIDKRLEGIEQQLGADQSQSSGPVISSQRSSLDVVVDLPRSRSGSDVSTGSRGSSMSGYMFSESQEELDSSEEVGLP</sequence>
<dbReference type="InterPro" id="IPR022045">
    <property type="entry name" value="TcdB_toxin_mid/N"/>
</dbReference>
<evidence type="ECO:0000259" key="6">
    <source>
        <dbReference type="Pfam" id="PF12256"/>
    </source>
</evidence>
<feature type="compositionally biased region" description="Acidic residues" evidence="4">
    <location>
        <begin position="2028"/>
        <end position="2041"/>
    </location>
</feature>
<dbReference type="PANTHER" id="PTHR32305:SF15">
    <property type="entry name" value="PROTEIN RHSA-RELATED"/>
    <property type="match status" value="1"/>
</dbReference>
<evidence type="ECO:0000313" key="7">
    <source>
        <dbReference type="EMBL" id="AKF05183.1"/>
    </source>
</evidence>
<evidence type="ECO:0000256" key="2">
    <source>
        <dbReference type="ARBA" id="ARBA00022525"/>
    </source>
</evidence>
<dbReference type="Pfam" id="PF12256">
    <property type="entry name" value="TcdB_toxin_midN"/>
    <property type="match status" value="1"/>
</dbReference>
<accession>A0A0F6W1X6</accession>
<comment type="subcellular location">
    <subcellularLocation>
        <location evidence="1">Secreted</location>
    </subcellularLocation>
</comment>
<dbReference type="EMBL" id="CP011125">
    <property type="protein sequence ID" value="AKF05183.1"/>
    <property type="molecule type" value="Genomic_DNA"/>
</dbReference>
<keyword evidence="8" id="KW-1185">Reference proteome</keyword>
<dbReference type="InterPro" id="IPR050708">
    <property type="entry name" value="T6SS_VgrG/RHS"/>
</dbReference>
<evidence type="ECO:0000256" key="1">
    <source>
        <dbReference type="ARBA" id="ARBA00004613"/>
    </source>
</evidence>
<dbReference type="InterPro" id="IPR028994">
    <property type="entry name" value="Integrin_alpha_N"/>
</dbReference>
<dbReference type="Gene3D" id="2.180.10.10">
    <property type="entry name" value="RHS repeat-associated core"/>
    <property type="match status" value="1"/>
</dbReference>
<keyword evidence="2" id="KW-0964">Secreted</keyword>
<dbReference type="InterPro" id="IPR018247">
    <property type="entry name" value="EF_Hand_1_Ca_BS"/>
</dbReference>
<evidence type="ECO:0000256" key="4">
    <source>
        <dbReference type="SAM" id="MobiDB-lite"/>
    </source>
</evidence>
<dbReference type="Pfam" id="PF03534">
    <property type="entry name" value="SpvB"/>
    <property type="match status" value="1"/>
</dbReference>
<dbReference type="Proteomes" id="UP000034883">
    <property type="component" value="Chromosome"/>
</dbReference>
<reference evidence="7 8" key="1">
    <citation type="submission" date="2015-03" db="EMBL/GenBank/DDBJ databases">
        <title>Genome assembly of Sandaracinus amylolyticus DSM 53668.</title>
        <authorList>
            <person name="Sharma G."/>
            <person name="Subramanian S."/>
        </authorList>
    </citation>
    <scope>NUCLEOTIDE SEQUENCE [LARGE SCALE GENOMIC DNA]</scope>
    <source>
        <strain evidence="7 8">DSM 53668</strain>
    </source>
</reference>
<dbReference type="SUPFAM" id="SSF69318">
    <property type="entry name" value="Integrin alpha N-terminal domain"/>
    <property type="match status" value="1"/>
</dbReference>
<dbReference type="InterPro" id="IPR031325">
    <property type="entry name" value="RHS_repeat"/>
</dbReference>
<organism evidence="7 8">
    <name type="scientific">Sandaracinus amylolyticus</name>
    <dbReference type="NCBI Taxonomy" id="927083"/>
    <lineage>
        <taxon>Bacteria</taxon>
        <taxon>Pseudomonadati</taxon>
        <taxon>Myxococcota</taxon>
        <taxon>Polyangia</taxon>
        <taxon>Polyangiales</taxon>
        <taxon>Sandaracinaceae</taxon>
        <taxon>Sandaracinus</taxon>
    </lineage>
</organism>
<keyword evidence="5" id="KW-0732">Signal</keyword>
<protein>
    <submittedName>
        <fullName evidence="7">Putative toxin subunit</fullName>
    </submittedName>
</protein>
<feature type="compositionally biased region" description="Polar residues" evidence="4">
    <location>
        <begin position="1978"/>
        <end position="1995"/>
    </location>
</feature>
<dbReference type="NCBIfam" id="TIGR03696">
    <property type="entry name" value="Rhs_assc_core"/>
    <property type="match status" value="1"/>
</dbReference>
<dbReference type="InterPro" id="IPR022385">
    <property type="entry name" value="Rhs_assc_core"/>
</dbReference>
<evidence type="ECO:0000256" key="5">
    <source>
        <dbReference type="SAM" id="SignalP"/>
    </source>
</evidence>
<dbReference type="Pfam" id="PF05593">
    <property type="entry name" value="RHS_repeat"/>
    <property type="match status" value="2"/>
</dbReference>
<dbReference type="InterPro" id="IPR003284">
    <property type="entry name" value="Sal_SpvB"/>
</dbReference>
<dbReference type="PROSITE" id="PS00018">
    <property type="entry name" value="EF_HAND_1"/>
    <property type="match status" value="1"/>
</dbReference>
<dbReference type="STRING" id="927083.DB32_002332"/>